<gene>
    <name evidence="5" type="ORF">LX12_003923</name>
</gene>
<dbReference type="SUPFAM" id="SSF48498">
    <property type="entry name" value="Tetracyclin repressor-like, C-terminal domain"/>
    <property type="match status" value="1"/>
</dbReference>
<reference evidence="5 6" key="1">
    <citation type="submission" date="2022-06" db="EMBL/GenBank/DDBJ databases">
        <title>Genomic Encyclopedia of Archaeal and Bacterial Type Strains, Phase II (KMG-II): from individual species to whole genera.</title>
        <authorList>
            <person name="Goeker M."/>
        </authorList>
    </citation>
    <scope>NUCLEOTIDE SEQUENCE [LARGE SCALE GENOMIC DNA]</scope>
    <source>
        <strain evidence="5 6">DSM 45037</strain>
    </source>
</reference>
<dbReference type="InterPro" id="IPR050109">
    <property type="entry name" value="HTH-type_TetR-like_transc_reg"/>
</dbReference>
<evidence type="ECO:0000313" key="5">
    <source>
        <dbReference type="EMBL" id="MCP2162715.1"/>
    </source>
</evidence>
<dbReference type="PRINTS" id="PR00455">
    <property type="entry name" value="HTHTETR"/>
</dbReference>
<dbReference type="PANTHER" id="PTHR30055:SF237">
    <property type="entry name" value="TRANSCRIPTIONAL REPRESSOR MCE3R"/>
    <property type="match status" value="1"/>
</dbReference>
<dbReference type="PROSITE" id="PS50977">
    <property type="entry name" value="HTH_TETR_2"/>
    <property type="match status" value="1"/>
</dbReference>
<dbReference type="InterPro" id="IPR009057">
    <property type="entry name" value="Homeodomain-like_sf"/>
</dbReference>
<name>A0ABT1H7Y3_9NOCA</name>
<dbReference type="PANTHER" id="PTHR30055">
    <property type="entry name" value="HTH-TYPE TRANSCRIPTIONAL REGULATOR RUTR"/>
    <property type="match status" value="1"/>
</dbReference>
<sequence length="201" mass="21500">MTTTSDPGAEATTTTRSAAKAERRRELLTAAAALMARRGYASVRLEDIGAAVGVSGPAMYRHFANKQDLLAQMLTEISVRLLDGGTAVVARTEDPARRLAELVDVHVRFALTEPDLITVQSRDLAALDEGPRATVRRLQRRYVDLWADTVVDVTGVDRRVGLARAHAVFGLINAAPRMPELGDEVAAAQLAAMARAALTAG</sequence>
<dbReference type="EMBL" id="JAMTCG010000007">
    <property type="protein sequence ID" value="MCP2162715.1"/>
    <property type="molecule type" value="Genomic_DNA"/>
</dbReference>
<dbReference type="Pfam" id="PF17932">
    <property type="entry name" value="TetR_C_24"/>
    <property type="match status" value="1"/>
</dbReference>
<dbReference type="InterPro" id="IPR001647">
    <property type="entry name" value="HTH_TetR"/>
</dbReference>
<accession>A0ABT1H7Y3</accession>
<evidence type="ECO:0000256" key="3">
    <source>
        <dbReference type="SAM" id="MobiDB-lite"/>
    </source>
</evidence>
<evidence type="ECO:0000259" key="4">
    <source>
        <dbReference type="PROSITE" id="PS50977"/>
    </source>
</evidence>
<dbReference type="Gene3D" id="1.10.357.10">
    <property type="entry name" value="Tetracycline Repressor, domain 2"/>
    <property type="match status" value="1"/>
</dbReference>
<feature type="domain" description="HTH tetR-type" evidence="4">
    <location>
        <begin position="21"/>
        <end position="81"/>
    </location>
</feature>
<feature type="compositionally biased region" description="Low complexity" evidence="3">
    <location>
        <begin position="9"/>
        <end position="18"/>
    </location>
</feature>
<dbReference type="Gene3D" id="1.10.10.60">
    <property type="entry name" value="Homeodomain-like"/>
    <property type="match status" value="1"/>
</dbReference>
<dbReference type="RefSeq" id="WP_253656270.1">
    <property type="nucleotide sequence ID" value="NZ_BAAAOE010000002.1"/>
</dbReference>
<evidence type="ECO:0000313" key="6">
    <source>
        <dbReference type="Proteomes" id="UP001205740"/>
    </source>
</evidence>
<proteinExistence type="predicted"/>
<feature type="DNA-binding region" description="H-T-H motif" evidence="2">
    <location>
        <begin position="44"/>
        <end position="63"/>
    </location>
</feature>
<comment type="caution">
    <text evidence="5">The sequence shown here is derived from an EMBL/GenBank/DDBJ whole genome shotgun (WGS) entry which is preliminary data.</text>
</comment>
<keyword evidence="1 2" id="KW-0238">DNA-binding</keyword>
<evidence type="ECO:0000256" key="2">
    <source>
        <dbReference type="PROSITE-ProRule" id="PRU00335"/>
    </source>
</evidence>
<organism evidence="5 6">
    <name type="scientific">Williamsia serinedens</name>
    <dbReference type="NCBI Taxonomy" id="391736"/>
    <lineage>
        <taxon>Bacteria</taxon>
        <taxon>Bacillati</taxon>
        <taxon>Actinomycetota</taxon>
        <taxon>Actinomycetes</taxon>
        <taxon>Mycobacteriales</taxon>
        <taxon>Nocardiaceae</taxon>
        <taxon>Williamsia</taxon>
    </lineage>
</organism>
<dbReference type="Proteomes" id="UP001205740">
    <property type="component" value="Unassembled WGS sequence"/>
</dbReference>
<evidence type="ECO:0000256" key="1">
    <source>
        <dbReference type="ARBA" id="ARBA00023125"/>
    </source>
</evidence>
<dbReference type="InterPro" id="IPR041490">
    <property type="entry name" value="KstR2_TetR_C"/>
</dbReference>
<feature type="region of interest" description="Disordered" evidence="3">
    <location>
        <begin position="1"/>
        <end position="22"/>
    </location>
</feature>
<dbReference type="InterPro" id="IPR036271">
    <property type="entry name" value="Tet_transcr_reg_TetR-rel_C_sf"/>
</dbReference>
<dbReference type="SUPFAM" id="SSF46689">
    <property type="entry name" value="Homeodomain-like"/>
    <property type="match status" value="1"/>
</dbReference>
<protein>
    <submittedName>
        <fullName evidence="5">Transcriptional regulator, TetR family</fullName>
    </submittedName>
</protein>
<keyword evidence="6" id="KW-1185">Reference proteome</keyword>
<dbReference type="Pfam" id="PF00440">
    <property type="entry name" value="TetR_N"/>
    <property type="match status" value="1"/>
</dbReference>